<evidence type="ECO:0000256" key="5">
    <source>
        <dbReference type="ARBA" id="ARBA00022777"/>
    </source>
</evidence>
<dbReference type="SMART" id="SM00304">
    <property type="entry name" value="HAMP"/>
    <property type="match status" value="1"/>
</dbReference>
<dbReference type="PANTHER" id="PTHR34220">
    <property type="entry name" value="SENSOR HISTIDINE KINASE YPDA"/>
    <property type="match status" value="1"/>
</dbReference>
<dbReference type="InterPro" id="IPR003660">
    <property type="entry name" value="HAMP_dom"/>
</dbReference>
<dbReference type="InterPro" id="IPR050640">
    <property type="entry name" value="Bact_2-comp_sensor_kinase"/>
</dbReference>
<dbReference type="CDD" id="cd06225">
    <property type="entry name" value="HAMP"/>
    <property type="match status" value="1"/>
</dbReference>
<keyword evidence="4 9" id="KW-0808">Transferase</keyword>
<dbReference type="SUPFAM" id="SSF158472">
    <property type="entry name" value="HAMP domain-like"/>
    <property type="match status" value="1"/>
</dbReference>
<organism evidence="9 10">
    <name type="scientific">Cohnella boryungensis</name>
    <dbReference type="NCBI Taxonomy" id="768479"/>
    <lineage>
        <taxon>Bacteria</taxon>
        <taxon>Bacillati</taxon>
        <taxon>Bacillota</taxon>
        <taxon>Bacilli</taxon>
        <taxon>Bacillales</taxon>
        <taxon>Paenibacillaceae</taxon>
        <taxon>Cohnella</taxon>
    </lineage>
</organism>
<dbReference type="Gene3D" id="6.10.340.10">
    <property type="match status" value="1"/>
</dbReference>
<evidence type="ECO:0000256" key="3">
    <source>
        <dbReference type="ARBA" id="ARBA00022553"/>
    </source>
</evidence>
<sequence>MRISGALNNIRLRNKMLIVYFLCVFIPVILTMLTFYTITTNNVKKQKLQDLSLAIEQIRNEFRNQVDAVVGISAVLYNDSILNESLDRQYDNPADYVISYHSYTMDILEKYAPVYRAIQQITVYTNNDTIIYGGHVLPLSPEVKKQGWYRELEQSNTSNPIIVRDGASPMQPAISIVRKMSDSAGPGHHAKVMKIDLHPELIMQAFHNVTLAGNVYLLSGEEVQYVATPNGALTDAAAKASFDQPGRDAIMLEESFDGVGYLRNWRVVGEFQEGEVLEEVRKSREFVIYMALPNIIVPTLIIIWFTRSLNERLIRILKQMKRVKNHSFDTIDNSETKDEIGQLTMEFNRMTLQIRSLIHDVYMADIQKKELELKRNQSQLHALQSQINPHFLFNSLETIRMRSLMKSEEETARIIHHMAKIFRKSLTWGKDLVTVKDELDLVDSFLQIQKYRFGDKLDYRIEADPECSGELIPKMTLQPLVENASIHGIEALKSSGMITVRVSKTPEGMLCMVSDNGVGIPEDKLAELLHDLRHSEEIGESVGVRNVFLRLRLFYGERAAFEIKSTRGEGTSVILALGSL</sequence>
<dbReference type="InterPro" id="IPR010559">
    <property type="entry name" value="Sig_transdc_His_kin_internal"/>
</dbReference>
<evidence type="ECO:0000256" key="6">
    <source>
        <dbReference type="ARBA" id="ARBA00023136"/>
    </source>
</evidence>
<evidence type="ECO:0000256" key="4">
    <source>
        <dbReference type="ARBA" id="ARBA00022679"/>
    </source>
</evidence>
<evidence type="ECO:0000313" key="10">
    <source>
        <dbReference type="Proteomes" id="UP001595755"/>
    </source>
</evidence>
<dbReference type="Gene3D" id="3.30.565.10">
    <property type="entry name" value="Histidine kinase-like ATPase, C-terminal domain"/>
    <property type="match status" value="1"/>
</dbReference>
<evidence type="ECO:0000313" key="9">
    <source>
        <dbReference type="EMBL" id="MFC4306833.1"/>
    </source>
</evidence>
<dbReference type="PANTHER" id="PTHR34220:SF7">
    <property type="entry name" value="SENSOR HISTIDINE KINASE YPDA"/>
    <property type="match status" value="1"/>
</dbReference>
<keyword evidence="7" id="KW-1133">Transmembrane helix</keyword>
<dbReference type="Pfam" id="PF00672">
    <property type="entry name" value="HAMP"/>
    <property type="match status" value="1"/>
</dbReference>
<accession>A0ABV8SJL5</accession>
<dbReference type="EC" id="2.7.13.3" evidence="9"/>
<keyword evidence="7" id="KW-0812">Transmembrane</keyword>
<keyword evidence="3" id="KW-0597">Phosphoprotein</keyword>
<proteinExistence type="predicted"/>
<gene>
    <name evidence="9" type="ORF">ACFO1S_25770</name>
</gene>
<keyword evidence="10" id="KW-1185">Reference proteome</keyword>
<dbReference type="RefSeq" id="WP_204606035.1">
    <property type="nucleotide sequence ID" value="NZ_JBHSED010000067.1"/>
</dbReference>
<evidence type="ECO:0000256" key="7">
    <source>
        <dbReference type="SAM" id="Phobius"/>
    </source>
</evidence>
<feature type="domain" description="HAMP" evidence="8">
    <location>
        <begin position="307"/>
        <end position="359"/>
    </location>
</feature>
<evidence type="ECO:0000256" key="2">
    <source>
        <dbReference type="ARBA" id="ARBA00022475"/>
    </source>
</evidence>
<comment type="subcellular location">
    <subcellularLocation>
        <location evidence="1">Cell membrane</location>
        <topology evidence="1">Multi-pass membrane protein</topology>
    </subcellularLocation>
</comment>
<evidence type="ECO:0000259" key="8">
    <source>
        <dbReference type="PROSITE" id="PS50885"/>
    </source>
</evidence>
<name>A0ABV8SJL5_9BACL</name>
<dbReference type="EMBL" id="JBHSED010000067">
    <property type="protein sequence ID" value="MFC4306833.1"/>
    <property type="molecule type" value="Genomic_DNA"/>
</dbReference>
<reference evidence="10" key="1">
    <citation type="journal article" date="2019" name="Int. J. Syst. Evol. Microbiol.">
        <title>The Global Catalogue of Microorganisms (GCM) 10K type strain sequencing project: providing services to taxonomists for standard genome sequencing and annotation.</title>
        <authorList>
            <consortium name="The Broad Institute Genomics Platform"/>
            <consortium name="The Broad Institute Genome Sequencing Center for Infectious Disease"/>
            <person name="Wu L."/>
            <person name="Ma J."/>
        </authorList>
    </citation>
    <scope>NUCLEOTIDE SEQUENCE [LARGE SCALE GENOMIC DNA]</scope>
    <source>
        <strain evidence="10">CGMCC 4.1641</strain>
    </source>
</reference>
<dbReference type="SUPFAM" id="SSF55874">
    <property type="entry name" value="ATPase domain of HSP90 chaperone/DNA topoisomerase II/histidine kinase"/>
    <property type="match status" value="1"/>
</dbReference>
<dbReference type="InterPro" id="IPR003594">
    <property type="entry name" value="HATPase_dom"/>
</dbReference>
<dbReference type="Pfam" id="PF06580">
    <property type="entry name" value="His_kinase"/>
    <property type="match status" value="1"/>
</dbReference>
<dbReference type="InterPro" id="IPR036890">
    <property type="entry name" value="HATPase_C_sf"/>
</dbReference>
<keyword evidence="2" id="KW-1003">Cell membrane</keyword>
<dbReference type="Pfam" id="PF02518">
    <property type="entry name" value="HATPase_c"/>
    <property type="match status" value="1"/>
</dbReference>
<keyword evidence="6 7" id="KW-0472">Membrane</keyword>
<evidence type="ECO:0000256" key="1">
    <source>
        <dbReference type="ARBA" id="ARBA00004651"/>
    </source>
</evidence>
<feature type="transmembrane region" description="Helical" evidence="7">
    <location>
        <begin position="17"/>
        <end position="38"/>
    </location>
</feature>
<protein>
    <submittedName>
        <fullName evidence="9">Sensor histidine kinase</fullName>
        <ecNumber evidence="9">2.7.13.3</ecNumber>
    </submittedName>
</protein>
<keyword evidence="5 9" id="KW-0418">Kinase</keyword>
<dbReference type="Proteomes" id="UP001595755">
    <property type="component" value="Unassembled WGS sequence"/>
</dbReference>
<comment type="caution">
    <text evidence="9">The sequence shown here is derived from an EMBL/GenBank/DDBJ whole genome shotgun (WGS) entry which is preliminary data.</text>
</comment>
<dbReference type="PROSITE" id="PS50885">
    <property type="entry name" value="HAMP"/>
    <property type="match status" value="1"/>
</dbReference>
<dbReference type="GO" id="GO:0004673">
    <property type="term" value="F:protein histidine kinase activity"/>
    <property type="evidence" value="ECO:0007669"/>
    <property type="project" value="UniProtKB-EC"/>
</dbReference>